<feature type="transmembrane region" description="Helical" evidence="10">
    <location>
        <begin position="373"/>
        <end position="390"/>
    </location>
</feature>
<evidence type="ECO:0000256" key="10">
    <source>
        <dbReference type="SAM" id="Phobius"/>
    </source>
</evidence>
<feature type="transmembrane region" description="Helical" evidence="10">
    <location>
        <begin position="135"/>
        <end position="154"/>
    </location>
</feature>
<evidence type="ECO:0000256" key="8">
    <source>
        <dbReference type="ARBA" id="ARBA00023136"/>
    </source>
</evidence>
<feature type="transmembrane region" description="Helical" evidence="10">
    <location>
        <begin position="99"/>
        <end position="123"/>
    </location>
</feature>
<dbReference type="RefSeq" id="WP_013011142.1">
    <property type="nucleotide sequence ID" value="NC_013943.1"/>
</dbReference>
<evidence type="ECO:0000256" key="9">
    <source>
        <dbReference type="ARBA" id="ARBA00031636"/>
    </source>
</evidence>
<accession>D4H0W9</accession>
<dbReference type="eggNOG" id="COG0534">
    <property type="taxonomic scope" value="Bacteria"/>
</dbReference>
<keyword evidence="4" id="KW-1003">Cell membrane</keyword>
<dbReference type="GO" id="GO:0005886">
    <property type="term" value="C:plasma membrane"/>
    <property type="evidence" value="ECO:0007669"/>
    <property type="project" value="UniProtKB-SubCell"/>
</dbReference>
<dbReference type="CDD" id="cd13133">
    <property type="entry name" value="MATE_like_7"/>
    <property type="match status" value="1"/>
</dbReference>
<keyword evidence="8 10" id="KW-0472">Membrane</keyword>
<evidence type="ECO:0000256" key="5">
    <source>
        <dbReference type="ARBA" id="ARBA00022692"/>
    </source>
</evidence>
<dbReference type="FunCoup" id="D4H0W9">
    <property type="interactions" value="184"/>
</dbReference>
<dbReference type="Proteomes" id="UP000002012">
    <property type="component" value="Chromosome"/>
</dbReference>
<evidence type="ECO:0000256" key="3">
    <source>
        <dbReference type="ARBA" id="ARBA00022449"/>
    </source>
</evidence>
<dbReference type="InterPro" id="IPR048279">
    <property type="entry name" value="MdtK-like"/>
</dbReference>
<dbReference type="PaxDb" id="522772-Dacet_1868"/>
<dbReference type="NCBIfam" id="TIGR00797">
    <property type="entry name" value="matE"/>
    <property type="match status" value="1"/>
</dbReference>
<dbReference type="GO" id="GO:0015297">
    <property type="term" value="F:antiporter activity"/>
    <property type="evidence" value="ECO:0007669"/>
    <property type="project" value="UniProtKB-KW"/>
</dbReference>
<feature type="transmembrane region" description="Helical" evidence="10">
    <location>
        <begin position="397"/>
        <end position="420"/>
    </location>
</feature>
<feature type="transmembrane region" description="Helical" evidence="10">
    <location>
        <begin position="20"/>
        <end position="39"/>
    </location>
</feature>
<dbReference type="InParanoid" id="D4H0W9"/>
<feature type="transmembrane region" description="Helical" evidence="10">
    <location>
        <begin position="194"/>
        <end position="223"/>
    </location>
</feature>
<evidence type="ECO:0000256" key="2">
    <source>
        <dbReference type="ARBA" id="ARBA00022448"/>
    </source>
</evidence>
<comment type="subcellular location">
    <subcellularLocation>
        <location evidence="1">Cell membrane</location>
        <topology evidence="1">Multi-pass membrane protein</topology>
    </subcellularLocation>
</comment>
<keyword evidence="6 10" id="KW-1133">Transmembrane helix</keyword>
<evidence type="ECO:0000256" key="4">
    <source>
        <dbReference type="ARBA" id="ARBA00022475"/>
    </source>
</evidence>
<feature type="transmembrane region" description="Helical" evidence="10">
    <location>
        <begin position="330"/>
        <end position="353"/>
    </location>
</feature>
<dbReference type="PIRSF" id="PIRSF006603">
    <property type="entry name" value="DinF"/>
    <property type="match status" value="1"/>
</dbReference>
<feature type="transmembrane region" description="Helical" evidence="10">
    <location>
        <begin position="51"/>
        <end position="78"/>
    </location>
</feature>
<dbReference type="GO" id="GO:0006811">
    <property type="term" value="P:monoatomic ion transport"/>
    <property type="evidence" value="ECO:0007669"/>
    <property type="project" value="UniProtKB-KW"/>
</dbReference>
<dbReference type="InterPro" id="IPR002528">
    <property type="entry name" value="MATE_fam"/>
</dbReference>
<keyword evidence="3" id="KW-0050">Antiport</keyword>
<protein>
    <recommendedName>
        <fullName evidence="9">Multidrug-efflux transporter</fullName>
    </recommendedName>
</protein>
<organism evidence="11 12">
    <name type="scientific">Denitrovibrio acetiphilus (strain DSM 12809 / NBRC 114555 / N2460)</name>
    <dbReference type="NCBI Taxonomy" id="522772"/>
    <lineage>
        <taxon>Bacteria</taxon>
        <taxon>Pseudomonadati</taxon>
        <taxon>Deferribacterota</taxon>
        <taxon>Deferribacteres</taxon>
        <taxon>Deferribacterales</taxon>
        <taxon>Geovibrionaceae</taxon>
        <taxon>Denitrovibrio</taxon>
    </lineage>
</organism>
<dbReference type="InterPro" id="IPR050222">
    <property type="entry name" value="MATE_MdtK"/>
</dbReference>
<evidence type="ECO:0000256" key="6">
    <source>
        <dbReference type="ARBA" id="ARBA00022989"/>
    </source>
</evidence>
<sequence length="458" mass="50238">MEENSNAIINANSGSVKEMVSIALPMVVSSACDTVMMFTDRLFLSKLGSEYMSAAMGGGLAAFMLMSFFVGLIGYSTAVTAQYFGSGQRKKFAKVTFQATLISIFAYPFLLLALPFVIWLFTISGLSEPQLVHQIPYFRILILGSLIGLLRAVFSGFFSGIGVTRVVMAASLAAMVCNIIFSYVLIFGKFGFPAMGIVGAGIGSIAGTVVSVLISFAVYLRYLKQEKIKFSYVLHYDREIFMRVVKYGFPAGLELFLNMCAFTLLVMLFQVVSLESASAVTIVFNWDNVAFIPLIGLEIGVTSLFGRYIGAGREDIANKSLLSGLKTGTLFSVVIAMFFVVIPGPLIDIFAPAEYDPMFEVVREQAVFMLRTASIYVAVNSIIMVYGGALRGAGDTYMAMIITVAIMWMLVALTYIVLYVLDMSIISGWITLITVFFFMPLVLYARYRSGAWKKFTTV</sequence>
<keyword evidence="7" id="KW-0406">Ion transport</keyword>
<dbReference type="KEGG" id="dap:Dacet_1868"/>
<evidence type="ECO:0000313" key="11">
    <source>
        <dbReference type="EMBL" id="ADD68632.1"/>
    </source>
</evidence>
<dbReference type="EMBL" id="CP001968">
    <property type="protein sequence ID" value="ADD68632.1"/>
    <property type="molecule type" value="Genomic_DNA"/>
</dbReference>
<proteinExistence type="predicted"/>
<evidence type="ECO:0000256" key="1">
    <source>
        <dbReference type="ARBA" id="ARBA00004651"/>
    </source>
</evidence>
<feature type="transmembrane region" description="Helical" evidence="10">
    <location>
        <begin position="289"/>
        <end position="309"/>
    </location>
</feature>
<name>D4H0W9_DENA2</name>
<gene>
    <name evidence="11" type="ordered locus">Dacet_1868</name>
</gene>
<dbReference type="Pfam" id="PF01554">
    <property type="entry name" value="MatE"/>
    <property type="match status" value="2"/>
</dbReference>
<dbReference type="GO" id="GO:0042910">
    <property type="term" value="F:xenobiotic transmembrane transporter activity"/>
    <property type="evidence" value="ECO:0007669"/>
    <property type="project" value="InterPro"/>
</dbReference>
<keyword evidence="2" id="KW-0813">Transport</keyword>
<reference evidence="11 12" key="1">
    <citation type="journal article" date="2010" name="Stand. Genomic Sci.">
        <title>Complete genome sequence of Denitrovibrio acetiphilus type strain (N2460).</title>
        <authorList>
            <person name="Kiss H."/>
            <person name="Lang E."/>
            <person name="Lapidus A."/>
            <person name="Copeland A."/>
            <person name="Nolan M."/>
            <person name="Glavina Del Rio T."/>
            <person name="Chen F."/>
            <person name="Lucas S."/>
            <person name="Tice H."/>
            <person name="Cheng J.F."/>
            <person name="Han C."/>
            <person name="Goodwin L."/>
            <person name="Pitluck S."/>
            <person name="Liolios K."/>
            <person name="Pati A."/>
            <person name="Ivanova N."/>
            <person name="Mavromatis K."/>
            <person name="Chen A."/>
            <person name="Palaniappan K."/>
            <person name="Land M."/>
            <person name="Hauser L."/>
            <person name="Chang Y.J."/>
            <person name="Jeffries C.D."/>
            <person name="Detter J.C."/>
            <person name="Brettin T."/>
            <person name="Spring S."/>
            <person name="Rohde M."/>
            <person name="Goker M."/>
            <person name="Woyke T."/>
            <person name="Bristow J."/>
            <person name="Eisen J.A."/>
            <person name="Markowitz V."/>
            <person name="Hugenholtz P."/>
            <person name="Kyrpides N.C."/>
            <person name="Klenk H.P."/>
        </authorList>
    </citation>
    <scope>NUCLEOTIDE SEQUENCE [LARGE SCALE GENOMIC DNA]</scope>
    <source>
        <strain evidence="12">DSM 12809 / NBRC 114555 / N2460</strain>
    </source>
</reference>
<dbReference type="STRING" id="522772.Dacet_1868"/>
<dbReference type="OrthoDB" id="9805232at2"/>
<dbReference type="PANTHER" id="PTHR43298">
    <property type="entry name" value="MULTIDRUG RESISTANCE PROTEIN NORM-RELATED"/>
    <property type="match status" value="1"/>
</dbReference>
<keyword evidence="5 10" id="KW-0812">Transmembrane</keyword>
<feature type="transmembrane region" description="Helical" evidence="10">
    <location>
        <begin position="244"/>
        <end position="269"/>
    </location>
</feature>
<dbReference type="PANTHER" id="PTHR43298:SF2">
    <property type="entry name" value="FMN_FAD EXPORTER YEEO-RELATED"/>
    <property type="match status" value="1"/>
</dbReference>
<evidence type="ECO:0000256" key="7">
    <source>
        <dbReference type="ARBA" id="ARBA00023065"/>
    </source>
</evidence>
<keyword evidence="12" id="KW-1185">Reference proteome</keyword>
<dbReference type="AlphaFoldDB" id="D4H0W9"/>
<feature type="transmembrane region" description="Helical" evidence="10">
    <location>
        <begin position="426"/>
        <end position="445"/>
    </location>
</feature>
<evidence type="ECO:0000313" key="12">
    <source>
        <dbReference type="Proteomes" id="UP000002012"/>
    </source>
</evidence>
<feature type="transmembrane region" description="Helical" evidence="10">
    <location>
        <begin position="166"/>
        <end position="188"/>
    </location>
</feature>
<dbReference type="HOGENOM" id="CLU_012893_6_5_0"/>